<reference evidence="11 12" key="1">
    <citation type="submission" date="2020-04" db="EMBL/GenBank/DDBJ databases">
        <title>MicrobeNet Type strains.</title>
        <authorList>
            <person name="Nicholson A.C."/>
        </authorList>
    </citation>
    <scope>NUCLEOTIDE SEQUENCE [LARGE SCALE GENOMIC DNA]</scope>
    <source>
        <strain evidence="11 12">ATCC BAA-277</strain>
    </source>
</reference>
<dbReference type="Gene3D" id="1.10.10.10">
    <property type="entry name" value="Winged helix-like DNA-binding domain superfamily/Winged helix DNA-binding domain"/>
    <property type="match status" value="1"/>
</dbReference>
<accession>A0A846Z6W3</accession>
<proteinExistence type="predicted"/>
<dbReference type="SUPFAM" id="SSF46894">
    <property type="entry name" value="C-terminal effector domain of the bipartite response regulators"/>
    <property type="match status" value="1"/>
</dbReference>
<dbReference type="InterPro" id="IPR011006">
    <property type="entry name" value="CheY-like_superfamily"/>
</dbReference>
<dbReference type="PROSITE" id="PS50110">
    <property type="entry name" value="RESPONSE_REGULATORY"/>
    <property type="match status" value="1"/>
</dbReference>
<dbReference type="Proteomes" id="UP000579250">
    <property type="component" value="Unassembled WGS sequence"/>
</dbReference>
<evidence type="ECO:0000313" key="11">
    <source>
        <dbReference type="EMBL" id="NKZ06494.1"/>
    </source>
</evidence>
<dbReference type="SUPFAM" id="SSF52172">
    <property type="entry name" value="CheY-like"/>
    <property type="match status" value="1"/>
</dbReference>
<keyword evidence="12" id="KW-1185">Reference proteome</keyword>
<dbReference type="InterPro" id="IPR001867">
    <property type="entry name" value="OmpR/PhoB-type_DNA-bd"/>
</dbReference>
<feature type="modified residue" description="4-aspartylphosphate" evidence="7">
    <location>
        <position position="49"/>
    </location>
</feature>
<dbReference type="EMBL" id="JAAXPI010000036">
    <property type="protein sequence ID" value="NKZ06494.1"/>
    <property type="molecule type" value="Genomic_DNA"/>
</dbReference>
<evidence type="ECO:0000256" key="2">
    <source>
        <dbReference type="ARBA" id="ARBA00023012"/>
    </source>
</evidence>
<dbReference type="Pfam" id="PF00072">
    <property type="entry name" value="Response_reg"/>
    <property type="match status" value="1"/>
</dbReference>
<dbReference type="InterPro" id="IPR036388">
    <property type="entry name" value="WH-like_DNA-bd_sf"/>
</dbReference>
<dbReference type="InterPro" id="IPR016032">
    <property type="entry name" value="Sig_transdc_resp-reg_C-effctor"/>
</dbReference>
<dbReference type="InterPro" id="IPR039420">
    <property type="entry name" value="WalR-like"/>
</dbReference>
<evidence type="ECO:0000313" key="12">
    <source>
        <dbReference type="Proteomes" id="UP000579250"/>
    </source>
</evidence>
<dbReference type="FunFam" id="1.10.10.10:FF:000018">
    <property type="entry name" value="DNA-binding response regulator ResD"/>
    <property type="match status" value="1"/>
</dbReference>
<comment type="caution">
    <text evidence="11">The sequence shown here is derived from an EMBL/GenBank/DDBJ whole genome shotgun (WGS) entry which is preliminary data.</text>
</comment>
<protein>
    <recommendedName>
        <fullName evidence="6">Sensory transduction protein RegX3</fullName>
    </recommendedName>
</protein>
<dbReference type="CDD" id="cd00383">
    <property type="entry name" value="trans_reg_C"/>
    <property type="match status" value="1"/>
</dbReference>
<keyword evidence="5" id="KW-0804">Transcription</keyword>
<evidence type="ECO:0000259" key="10">
    <source>
        <dbReference type="PROSITE" id="PS51755"/>
    </source>
</evidence>
<dbReference type="SMART" id="SM00448">
    <property type="entry name" value="REC"/>
    <property type="match status" value="1"/>
</dbReference>
<keyword evidence="4 8" id="KW-0238">DNA-binding</keyword>
<keyword evidence="3" id="KW-0805">Transcription regulation</keyword>
<dbReference type="GO" id="GO:0000156">
    <property type="term" value="F:phosphorelay response regulator activity"/>
    <property type="evidence" value="ECO:0007669"/>
    <property type="project" value="TreeGrafter"/>
</dbReference>
<dbReference type="GO" id="GO:0000976">
    <property type="term" value="F:transcription cis-regulatory region binding"/>
    <property type="evidence" value="ECO:0007669"/>
    <property type="project" value="TreeGrafter"/>
</dbReference>
<dbReference type="Pfam" id="PF00486">
    <property type="entry name" value="Trans_reg_C"/>
    <property type="match status" value="1"/>
</dbReference>
<dbReference type="PANTHER" id="PTHR48111:SF72">
    <property type="entry name" value="SENSORY TRANSDUCTION PROTEIN REGX3"/>
    <property type="match status" value="1"/>
</dbReference>
<name>A0A846Z6W3_9ACTN</name>
<dbReference type="SMART" id="SM00862">
    <property type="entry name" value="Trans_reg_C"/>
    <property type="match status" value="1"/>
</dbReference>
<evidence type="ECO:0000256" key="4">
    <source>
        <dbReference type="ARBA" id="ARBA00023125"/>
    </source>
</evidence>
<evidence type="ECO:0000256" key="5">
    <source>
        <dbReference type="ARBA" id="ARBA00023163"/>
    </source>
</evidence>
<gene>
    <name evidence="11" type="ORF">HGB48_22485</name>
</gene>
<feature type="domain" description="Response regulatory" evidence="9">
    <location>
        <begin position="2"/>
        <end position="113"/>
    </location>
</feature>
<keyword evidence="2" id="KW-0902">Two-component regulatory system</keyword>
<dbReference type="Gene3D" id="6.10.250.690">
    <property type="match status" value="1"/>
</dbReference>
<dbReference type="GO" id="GO:0032993">
    <property type="term" value="C:protein-DNA complex"/>
    <property type="evidence" value="ECO:0007669"/>
    <property type="project" value="TreeGrafter"/>
</dbReference>
<dbReference type="Gene3D" id="3.40.50.2300">
    <property type="match status" value="1"/>
</dbReference>
<dbReference type="GO" id="GO:0005829">
    <property type="term" value="C:cytosol"/>
    <property type="evidence" value="ECO:0007669"/>
    <property type="project" value="TreeGrafter"/>
</dbReference>
<dbReference type="GO" id="GO:0006355">
    <property type="term" value="P:regulation of DNA-templated transcription"/>
    <property type="evidence" value="ECO:0007669"/>
    <property type="project" value="InterPro"/>
</dbReference>
<feature type="DNA-binding region" description="OmpR/PhoB-type" evidence="8">
    <location>
        <begin position="123"/>
        <end position="218"/>
    </location>
</feature>
<evidence type="ECO:0000256" key="7">
    <source>
        <dbReference type="PROSITE-ProRule" id="PRU00169"/>
    </source>
</evidence>
<sequence length="227" mass="24969">MQILLAGADGPSGESLATGLKQHGHDVDLVRTGAEVLARLDRTEFVLFDLLLPDLEGCELCRRVRARSAVPMIAFGDADAQLDRVLVLRAGADDCVVKPVWLHELAARIEAVRRRTEGARSGSAPYRLGTLSVDALRRWVTIDGAQVRLTRKEFELLALLAEAQGAVVTRDSILAQVWGDNWYGSTRTLDVHIGALRTKLGDKRWIETVRGVGFRLAVPQGERKEIV</sequence>
<dbReference type="PANTHER" id="PTHR48111">
    <property type="entry name" value="REGULATOR OF RPOS"/>
    <property type="match status" value="1"/>
</dbReference>
<dbReference type="RefSeq" id="WP_067640770.1">
    <property type="nucleotide sequence ID" value="NZ_JAAXPI010000036.1"/>
</dbReference>
<organism evidence="11 12">
    <name type="scientific">Actinomadura latina</name>
    <dbReference type="NCBI Taxonomy" id="163603"/>
    <lineage>
        <taxon>Bacteria</taxon>
        <taxon>Bacillati</taxon>
        <taxon>Actinomycetota</taxon>
        <taxon>Actinomycetes</taxon>
        <taxon>Streptosporangiales</taxon>
        <taxon>Thermomonosporaceae</taxon>
        <taxon>Actinomadura</taxon>
    </lineage>
</organism>
<evidence type="ECO:0000256" key="8">
    <source>
        <dbReference type="PROSITE-ProRule" id="PRU01091"/>
    </source>
</evidence>
<keyword evidence="1 7" id="KW-0597">Phosphoprotein</keyword>
<evidence type="ECO:0000259" key="9">
    <source>
        <dbReference type="PROSITE" id="PS50110"/>
    </source>
</evidence>
<evidence type="ECO:0000256" key="3">
    <source>
        <dbReference type="ARBA" id="ARBA00023015"/>
    </source>
</evidence>
<dbReference type="InterPro" id="IPR001789">
    <property type="entry name" value="Sig_transdc_resp-reg_receiver"/>
</dbReference>
<dbReference type="PROSITE" id="PS51755">
    <property type="entry name" value="OMPR_PHOB"/>
    <property type="match status" value="1"/>
</dbReference>
<evidence type="ECO:0000256" key="1">
    <source>
        <dbReference type="ARBA" id="ARBA00022553"/>
    </source>
</evidence>
<dbReference type="AlphaFoldDB" id="A0A846Z6W3"/>
<feature type="domain" description="OmpR/PhoB-type" evidence="10">
    <location>
        <begin position="123"/>
        <end position="218"/>
    </location>
</feature>
<evidence type="ECO:0000256" key="6">
    <source>
        <dbReference type="ARBA" id="ARBA00041201"/>
    </source>
</evidence>